<dbReference type="GO" id="GO:0005737">
    <property type="term" value="C:cytoplasm"/>
    <property type="evidence" value="ECO:0007669"/>
    <property type="project" value="TreeGrafter"/>
</dbReference>
<dbReference type="InterPro" id="IPR037593">
    <property type="entry name" value="MIOS/Sea4"/>
</dbReference>
<dbReference type="Proteomes" id="UP000283634">
    <property type="component" value="Unassembled WGS sequence"/>
</dbReference>
<evidence type="ECO:0000259" key="2">
    <source>
        <dbReference type="Pfam" id="PF17034"/>
    </source>
</evidence>
<proteinExistence type="predicted"/>
<gene>
    <name evidence="3" type="ORF">TraAM80_00729</name>
</gene>
<sequence length="458" mass="50158">METVGAVGSSGPVPSIAELLSLANAPNTTKLMALNLLPRGITVVCGSSTSPNDARRLLLLHLLDWIPPEDPASPGEGSTTFVYTTCEQVERAVAVEVLHNQRSRAVTLLRRHQQLNPAYATIARLLEHPDVISSTLRGGAREVRECFLKQLSPWMQVVFLYDMDRANIYTNVGLPLWDRIAIAVIAESDTARLVSILSGAFAPECSMLQQLLLLEGISERTCPLMQRIVDCTGDFQLAACLFARIGTRSAAPVPAATNTSLPLDVMLRRRLGATGTIGAIQAGNAAYQWELWAAAYRAFLNDEGEFVKRNMFDLACRKLHELYLSHLSMPTTQQEQRQEPMGQPQAPFHSRPSFQPSLSGSLPAADASAATPEQHLISYPLLSSDHRHCSVCSSLVSLRWQCALDSLAWCTACRHGGHANHLQEWFLTHHKCPVYGCSCRCEQVGIEPCGDDGRPVPS</sequence>
<organism evidence="3 4">
    <name type="scientific">Trypanosoma rangeli</name>
    <dbReference type="NCBI Taxonomy" id="5698"/>
    <lineage>
        <taxon>Eukaryota</taxon>
        <taxon>Discoba</taxon>
        <taxon>Euglenozoa</taxon>
        <taxon>Kinetoplastea</taxon>
        <taxon>Metakinetoplastina</taxon>
        <taxon>Trypanosomatida</taxon>
        <taxon>Trypanosomatidae</taxon>
        <taxon>Trypanosoma</taxon>
        <taxon>Herpetosoma</taxon>
    </lineage>
</organism>
<dbReference type="EMBL" id="MKGL01000013">
    <property type="protein sequence ID" value="RNF11746.1"/>
    <property type="molecule type" value="Genomic_DNA"/>
</dbReference>
<dbReference type="RefSeq" id="XP_029242353.1">
    <property type="nucleotide sequence ID" value="XM_029377798.1"/>
</dbReference>
<evidence type="ECO:0000256" key="1">
    <source>
        <dbReference type="SAM" id="MobiDB-lite"/>
    </source>
</evidence>
<dbReference type="CDD" id="cd16691">
    <property type="entry name" value="mRING-H2-C3H3C2_Mio"/>
    <property type="match status" value="1"/>
</dbReference>
<feature type="region of interest" description="Disordered" evidence="1">
    <location>
        <begin position="330"/>
        <end position="365"/>
    </location>
</feature>
<dbReference type="OrthoDB" id="341486at2759"/>
<accession>A0A422P1Y4</accession>
<dbReference type="Pfam" id="PF17034">
    <property type="entry name" value="zinc_ribbon_16"/>
    <property type="match status" value="1"/>
</dbReference>
<dbReference type="InterPro" id="IPR031488">
    <property type="entry name" value="Zn_ribbon_mio"/>
</dbReference>
<reference evidence="3 4" key="1">
    <citation type="journal article" date="2018" name="BMC Genomics">
        <title>Genomic comparison of Trypanosoma conorhini and Trypanosoma rangeli to Trypanosoma cruzi strains of high and low virulence.</title>
        <authorList>
            <person name="Bradwell K.R."/>
            <person name="Koparde V.N."/>
            <person name="Matveyev A.V."/>
            <person name="Serrano M.G."/>
            <person name="Alves J.M."/>
            <person name="Parikh H."/>
            <person name="Huang B."/>
            <person name="Lee V."/>
            <person name="Espinosa-Alvarez O."/>
            <person name="Ortiz P.A."/>
            <person name="Costa-Martins A.G."/>
            <person name="Teixeira M.M."/>
            <person name="Buck G.A."/>
        </authorList>
    </citation>
    <scope>NUCLEOTIDE SEQUENCE [LARGE SCALE GENOMIC DNA]</scope>
    <source>
        <strain evidence="3 4">AM80</strain>
    </source>
</reference>
<evidence type="ECO:0000313" key="3">
    <source>
        <dbReference type="EMBL" id="RNF11746.1"/>
    </source>
</evidence>
<dbReference type="GeneID" id="40324662"/>
<dbReference type="PANTHER" id="PTHR16453">
    <property type="entry name" value="WD40 DOMAIN-CONTAINING PROTEIN MIO FAMILY MEMBER"/>
    <property type="match status" value="1"/>
</dbReference>
<dbReference type="PANTHER" id="PTHR16453:SF9">
    <property type="entry name" value="GATOR COMPLEX PROTEIN MIOS"/>
    <property type="match status" value="1"/>
</dbReference>
<name>A0A422P1Y4_TRYRA</name>
<keyword evidence="4" id="KW-1185">Reference proteome</keyword>
<evidence type="ECO:0000313" key="4">
    <source>
        <dbReference type="Proteomes" id="UP000283634"/>
    </source>
</evidence>
<feature type="domain" description="GATOR2 complex protein MIO zinc-ribbon like" evidence="2">
    <location>
        <begin position="406"/>
        <end position="443"/>
    </location>
</feature>
<dbReference type="AlphaFoldDB" id="A0A422P1Y4"/>
<protein>
    <recommendedName>
        <fullName evidence="2">GATOR2 complex protein MIO zinc-ribbon like domain-containing protein</fullName>
    </recommendedName>
</protein>
<comment type="caution">
    <text evidence="3">The sequence shown here is derived from an EMBL/GenBank/DDBJ whole genome shotgun (WGS) entry which is preliminary data.</text>
</comment>